<evidence type="ECO:0000256" key="1">
    <source>
        <dbReference type="SAM" id="SignalP"/>
    </source>
</evidence>
<accession>A0A0A0KXI8</accession>
<name>A0A0A0KXI8_CUCSA</name>
<reference evidence="2 3" key="1">
    <citation type="journal article" date="2009" name="Nat. Genet.">
        <title>The genome of the cucumber, Cucumis sativus L.</title>
        <authorList>
            <person name="Huang S."/>
            <person name="Li R."/>
            <person name="Zhang Z."/>
            <person name="Li L."/>
            <person name="Gu X."/>
            <person name="Fan W."/>
            <person name="Lucas W.J."/>
            <person name="Wang X."/>
            <person name="Xie B."/>
            <person name="Ni P."/>
            <person name="Ren Y."/>
            <person name="Zhu H."/>
            <person name="Li J."/>
            <person name="Lin K."/>
            <person name="Jin W."/>
            <person name="Fei Z."/>
            <person name="Li G."/>
            <person name="Staub J."/>
            <person name="Kilian A."/>
            <person name="van der Vossen E.A."/>
            <person name="Wu Y."/>
            <person name="Guo J."/>
            <person name="He J."/>
            <person name="Jia Z."/>
            <person name="Ren Y."/>
            <person name="Tian G."/>
            <person name="Lu Y."/>
            <person name="Ruan J."/>
            <person name="Qian W."/>
            <person name="Wang M."/>
            <person name="Huang Q."/>
            <person name="Li B."/>
            <person name="Xuan Z."/>
            <person name="Cao J."/>
            <person name="Asan"/>
            <person name="Wu Z."/>
            <person name="Zhang J."/>
            <person name="Cai Q."/>
            <person name="Bai Y."/>
            <person name="Zhao B."/>
            <person name="Han Y."/>
            <person name="Li Y."/>
            <person name="Li X."/>
            <person name="Wang S."/>
            <person name="Shi Q."/>
            <person name="Liu S."/>
            <person name="Cho W.K."/>
            <person name="Kim J.Y."/>
            <person name="Xu Y."/>
            <person name="Heller-Uszynska K."/>
            <person name="Miao H."/>
            <person name="Cheng Z."/>
            <person name="Zhang S."/>
            <person name="Wu J."/>
            <person name="Yang Y."/>
            <person name="Kang H."/>
            <person name="Li M."/>
            <person name="Liang H."/>
            <person name="Ren X."/>
            <person name="Shi Z."/>
            <person name="Wen M."/>
            <person name="Jian M."/>
            <person name="Yang H."/>
            <person name="Zhang G."/>
            <person name="Yang Z."/>
            <person name="Chen R."/>
            <person name="Liu S."/>
            <person name="Li J."/>
            <person name="Ma L."/>
            <person name="Liu H."/>
            <person name="Zhou Y."/>
            <person name="Zhao J."/>
            <person name="Fang X."/>
            <person name="Li G."/>
            <person name="Fang L."/>
            <person name="Li Y."/>
            <person name="Liu D."/>
            <person name="Zheng H."/>
            <person name="Zhang Y."/>
            <person name="Qin N."/>
            <person name="Li Z."/>
            <person name="Yang G."/>
            <person name="Yang S."/>
            <person name="Bolund L."/>
            <person name="Kristiansen K."/>
            <person name="Zheng H."/>
            <person name="Li S."/>
            <person name="Zhang X."/>
            <person name="Yang H."/>
            <person name="Wang J."/>
            <person name="Sun R."/>
            <person name="Zhang B."/>
            <person name="Jiang S."/>
            <person name="Wang J."/>
            <person name="Du Y."/>
            <person name="Li S."/>
        </authorList>
    </citation>
    <scope>NUCLEOTIDE SEQUENCE [LARGE SCALE GENOMIC DNA]</scope>
    <source>
        <strain evidence="3">cv. 9930</strain>
    </source>
</reference>
<keyword evidence="1" id="KW-0732">Signal</keyword>
<sequence>MGLKRESIFFSVMLLLLLSNMATGRVLFHSTSLHADFETMNMDGKNRDGSRFLSSALPRGGNYINKPHAAEKAAVGRAGYQP</sequence>
<dbReference type="Gramene" id="KGN53132">
    <property type="protein sequence ID" value="KGN53132"/>
    <property type="gene ID" value="Csa_4G017200"/>
</dbReference>
<protein>
    <submittedName>
        <fullName evidence="2">Aconitate hydratase</fullName>
    </submittedName>
</protein>
<proteinExistence type="predicted"/>
<evidence type="ECO:0000313" key="3">
    <source>
        <dbReference type="Proteomes" id="UP000029981"/>
    </source>
</evidence>
<feature type="chain" id="PRO_5001965543" evidence="1">
    <location>
        <begin position="25"/>
        <end position="82"/>
    </location>
</feature>
<gene>
    <name evidence="2" type="ORF">Csa_4G017200</name>
</gene>
<dbReference type="AlphaFoldDB" id="A0A0A0KXI8"/>
<organism evidence="2 3">
    <name type="scientific">Cucumis sativus</name>
    <name type="common">Cucumber</name>
    <dbReference type="NCBI Taxonomy" id="3659"/>
    <lineage>
        <taxon>Eukaryota</taxon>
        <taxon>Viridiplantae</taxon>
        <taxon>Streptophyta</taxon>
        <taxon>Embryophyta</taxon>
        <taxon>Tracheophyta</taxon>
        <taxon>Spermatophyta</taxon>
        <taxon>Magnoliopsida</taxon>
        <taxon>eudicotyledons</taxon>
        <taxon>Gunneridae</taxon>
        <taxon>Pentapetalae</taxon>
        <taxon>rosids</taxon>
        <taxon>fabids</taxon>
        <taxon>Cucurbitales</taxon>
        <taxon>Cucurbitaceae</taxon>
        <taxon>Benincaseae</taxon>
        <taxon>Cucumis</taxon>
    </lineage>
</organism>
<dbReference type="EMBL" id="CM002925">
    <property type="protein sequence ID" value="KGN53132.1"/>
    <property type="molecule type" value="Genomic_DNA"/>
</dbReference>
<reference evidence="2 3" key="4">
    <citation type="journal article" date="2011" name="BMC Genomics">
        <title>RNA-Seq improves annotation of protein-coding genes in the cucumber genome.</title>
        <authorList>
            <person name="Li Z."/>
            <person name="Zhang Z."/>
            <person name="Yan P."/>
            <person name="Huang S."/>
            <person name="Fei Z."/>
            <person name="Lin K."/>
        </authorList>
    </citation>
    <scope>NUCLEOTIDE SEQUENCE [LARGE SCALE GENOMIC DNA]</scope>
    <source>
        <strain evidence="3">cv. 9930</strain>
    </source>
</reference>
<reference evidence="2 3" key="2">
    <citation type="journal article" date="2009" name="PLoS ONE">
        <title>An integrated genetic and cytogenetic map of the cucumber genome.</title>
        <authorList>
            <person name="Ren Y."/>
            <person name="Zhang Z."/>
            <person name="Liu J."/>
            <person name="Staub J.E."/>
            <person name="Han Y."/>
            <person name="Cheng Z."/>
            <person name="Li X."/>
            <person name="Lu J."/>
            <person name="Miao H."/>
            <person name="Kang H."/>
            <person name="Xie B."/>
            <person name="Gu X."/>
            <person name="Wang X."/>
            <person name="Du Y."/>
            <person name="Jin W."/>
            <person name="Huang S."/>
        </authorList>
    </citation>
    <scope>NUCLEOTIDE SEQUENCE [LARGE SCALE GENOMIC DNA]</scope>
    <source>
        <strain evidence="3">cv. 9930</strain>
    </source>
</reference>
<evidence type="ECO:0000313" key="2">
    <source>
        <dbReference type="EMBL" id="KGN53132.1"/>
    </source>
</evidence>
<feature type="signal peptide" evidence="1">
    <location>
        <begin position="1"/>
        <end position="24"/>
    </location>
</feature>
<dbReference type="Proteomes" id="UP000029981">
    <property type="component" value="Chromosome 4"/>
</dbReference>
<keyword evidence="3" id="KW-1185">Reference proteome</keyword>
<reference evidence="2 3" key="3">
    <citation type="journal article" date="2010" name="BMC Genomics">
        <title>Transcriptome sequencing and comparative analysis of cucumber flowers with different sex types.</title>
        <authorList>
            <person name="Guo S."/>
            <person name="Zheng Y."/>
            <person name="Joung J.G."/>
            <person name="Liu S."/>
            <person name="Zhang Z."/>
            <person name="Crasta O.R."/>
            <person name="Sobral B.W."/>
            <person name="Xu Y."/>
            <person name="Huang S."/>
            <person name="Fei Z."/>
        </authorList>
    </citation>
    <scope>NUCLEOTIDE SEQUENCE [LARGE SCALE GENOMIC DNA]</scope>
    <source>
        <strain evidence="3">cv. 9930</strain>
    </source>
</reference>